<proteinExistence type="predicted"/>
<reference evidence="2" key="1">
    <citation type="submission" date="2024-02" db="EMBL/GenBank/DDBJ databases">
        <authorList>
            <consortium name="ELIXIR-Norway"/>
            <consortium name="Elixir Norway"/>
        </authorList>
    </citation>
    <scope>NUCLEOTIDE SEQUENCE</scope>
</reference>
<evidence type="ECO:0000313" key="2">
    <source>
        <dbReference type="EMBL" id="CAK9250658.1"/>
    </source>
</evidence>
<gene>
    <name evidence="2" type="ORF">CSSPJE1EN1_LOCUS26036</name>
</gene>
<feature type="domain" description="Putative exodeoxyribonuclease 8 PDDEXK-like" evidence="1">
    <location>
        <begin position="62"/>
        <end position="300"/>
    </location>
</feature>
<dbReference type="Proteomes" id="UP001497444">
    <property type="component" value="Unassembled WGS sequence"/>
</dbReference>
<evidence type="ECO:0000259" key="1">
    <source>
        <dbReference type="Pfam" id="PF12684"/>
    </source>
</evidence>
<dbReference type="InterPro" id="IPR011604">
    <property type="entry name" value="PDDEXK-like_dom_sf"/>
</dbReference>
<keyword evidence="3" id="KW-1185">Reference proteome</keyword>
<dbReference type="InterPro" id="IPR024432">
    <property type="entry name" value="Put_RecE_PDDEXK-like_dom"/>
</dbReference>
<dbReference type="EMBL" id="CAXAQS010000214">
    <property type="protein sequence ID" value="CAK9250658.1"/>
    <property type="molecule type" value="Genomic_DNA"/>
</dbReference>
<evidence type="ECO:0000313" key="3">
    <source>
        <dbReference type="Proteomes" id="UP001497444"/>
    </source>
</evidence>
<accession>A0ABP0V8D1</accession>
<dbReference type="Pfam" id="PF12684">
    <property type="entry name" value="DUF3799"/>
    <property type="match status" value="1"/>
</dbReference>
<comment type="caution">
    <text evidence="2">The sequence shown here is derived from an EMBL/GenBank/DDBJ whole genome shotgun (WGS) entry which is preliminary data.</text>
</comment>
<name>A0ABP0V8D1_9BRYO</name>
<protein>
    <recommendedName>
        <fullName evidence="1">Putative exodeoxyribonuclease 8 PDDEXK-like domain-containing protein</fullName>
    </recommendedName>
</protein>
<sequence>MSKKMAALYNEMVNIEFYLKDGGLPQTVQKDFKPHWIENLESEKYHADRGSLSSTGLKVLLAQTPAHFKSNWTRGEDVGKEKDHLRYGSLAHLALLEPEKFRSSFVLEPVFEGFTKDGKLSTQSKEAKDKKKLWYANLPQGSLVVTPEDYSRIEGGIKSILAHKKAVGILNGAKTEISGFFRHPATGIKCRIRPDILHIEKMSLTDFKTTRCAAEWFFGPELIRRKYHISLMFYALGVKEITGKMPDKISILAVEKDPPYACALWVMSEETMKLGLDRVEEGMAIMKSCLDTNTWPSYQENGLAQEIQVPQWAFTEQAPFYNFEHEELSNG</sequence>
<dbReference type="Gene3D" id="3.90.320.10">
    <property type="match status" value="1"/>
</dbReference>
<organism evidence="2 3">
    <name type="scientific">Sphagnum jensenii</name>
    <dbReference type="NCBI Taxonomy" id="128206"/>
    <lineage>
        <taxon>Eukaryota</taxon>
        <taxon>Viridiplantae</taxon>
        <taxon>Streptophyta</taxon>
        <taxon>Embryophyta</taxon>
        <taxon>Bryophyta</taxon>
        <taxon>Sphagnophytina</taxon>
        <taxon>Sphagnopsida</taxon>
        <taxon>Sphagnales</taxon>
        <taxon>Sphagnaceae</taxon>
        <taxon>Sphagnum</taxon>
    </lineage>
</organism>